<name>A0A087CCP3_9BIFI</name>
<dbReference type="Proteomes" id="UP000029050">
    <property type="component" value="Unassembled WGS sequence"/>
</dbReference>
<comment type="caution">
    <text evidence="3">The sequence shown here is derived from an EMBL/GenBank/DDBJ whole genome shotgun (WGS) entry which is preliminary data.</text>
</comment>
<dbReference type="Pfam" id="PF10088">
    <property type="entry name" value="DUF2326"/>
    <property type="match status" value="1"/>
</dbReference>
<evidence type="ECO:0000256" key="1">
    <source>
        <dbReference type="SAM" id="Coils"/>
    </source>
</evidence>
<organism evidence="3 4">
    <name type="scientific">Bifidobacterium psychraerophilum</name>
    <dbReference type="NCBI Taxonomy" id="218140"/>
    <lineage>
        <taxon>Bacteria</taxon>
        <taxon>Bacillati</taxon>
        <taxon>Actinomycetota</taxon>
        <taxon>Actinomycetes</taxon>
        <taxon>Bifidobacteriales</taxon>
        <taxon>Bifidobacteriaceae</taxon>
        <taxon>Bifidobacterium</taxon>
    </lineage>
</organism>
<evidence type="ECO:0000313" key="3">
    <source>
        <dbReference type="EMBL" id="KFI81043.1"/>
    </source>
</evidence>
<keyword evidence="4" id="KW-1185">Reference proteome</keyword>
<accession>A0A087CCP3</accession>
<dbReference type="EMBL" id="JGZI01000010">
    <property type="protein sequence ID" value="KFI81043.1"/>
    <property type="molecule type" value="Genomic_DNA"/>
</dbReference>
<dbReference type="InterPro" id="IPR027417">
    <property type="entry name" value="P-loop_NTPase"/>
</dbReference>
<protein>
    <recommendedName>
        <fullName evidence="2">DUF2326 domain-containing protein</fullName>
    </recommendedName>
</protein>
<evidence type="ECO:0000259" key="2">
    <source>
        <dbReference type="Pfam" id="PF10088"/>
    </source>
</evidence>
<feature type="coiled-coil region" evidence="1">
    <location>
        <begin position="383"/>
        <end position="433"/>
    </location>
</feature>
<evidence type="ECO:0000313" key="4">
    <source>
        <dbReference type="Proteomes" id="UP000029050"/>
    </source>
</evidence>
<dbReference type="GeneID" id="98300642"/>
<dbReference type="InterPro" id="IPR018760">
    <property type="entry name" value="DUF2326"/>
</dbReference>
<dbReference type="Gene3D" id="3.40.50.300">
    <property type="entry name" value="P-loop containing nucleotide triphosphate hydrolases"/>
    <property type="match status" value="1"/>
</dbReference>
<gene>
    <name evidence="3" type="ORF">BPSY_1451</name>
</gene>
<feature type="domain" description="DUF2326" evidence="2">
    <location>
        <begin position="460"/>
        <end position="597"/>
    </location>
</feature>
<dbReference type="RefSeq" id="WP_033497531.1">
    <property type="nucleotide sequence ID" value="NZ_JGZI01000010.1"/>
</dbReference>
<dbReference type="STRING" id="218140.BPSY_1451"/>
<sequence length="599" mass="68420">MKLTRLYSNQAELFLPVQFNEQLSVVLAEIRRTENKGKTIHNIGKSTIARLVDFCLLKGKSQKFFLFKHSDLFSEFTFFLELNLEDGRYLTIARSVEATKPISILVTDYDVPDAKDVNTSEWSHIGLGMAPAKRLLDGLFDFSSISPYDYRDILGYVLREQDDYGEVFHLGKFKGPHREWKPFLAKLLGLDDSLTISLYEETDKEAKVDASISIYQLESGLTDKTDTAKIEGIIGIRKRELEEIQSTLDSLDFTRADSEASQELVEHVEEQISIKNEESYRLSQLAARLDDSLREESILFSPKQAKKLFAEAGIAFDGQIKHDFEQLIQFNRAISQERREYLLKEKSDTAARLSELGPELADLQLQRADLLSFLGNSATMEKFKDISNQVVELRAGISSLERQRDALNEVVRLRQEKRQIQERESQLQTAIEQDVRRCAEDPSSRYSEIQRYFDKIIYDVLDEHALLSVDPSPTGALEFSAEIVSPAGSTTSASRGFTFKKLLCIAFDLAVLRSYRFDKFPRFSYHDGVFESLEPRAKRRLISVFREYAELGLQPIITTLDSDLPDPVDSSDEAISSSEIVRRLHDDGKEGRLFRIDSF</sequence>
<proteinExistence type="predicted"/>
<keyword evidence="1" id="KW-0175">Coiled coil</keyword>
<dbReference type="AlphaFoldDB" id="A0A087CCP3"/>
<dbReference type="OrthoDB" id="7888902at2"/>
<dbReference type="eggNOG" id="COG5293">
    <property type="taxonomic scope" value="Bacteria"/>
</dbReference>
<reference evidence="3 4" key="1">
    <citation type="submission" date="2014-03" db="EMBL/GenBank/DDBJ databases">
        <title>Genomics of Bifidobacteria.</title>
        <authorList>
            <person name="Ventura M."/>
            <person name="Milani C."/>
            <person name="Lugli G.A."/>
        </authorList>
    </citation>
    <scope>NUCLEOTIDE SEQUENCE [LARGE SCALE GENOMIC DNA]</scope>
    <source>
        <strain evidence="3 4">LMG 21775</strain>
    </source>
</reference>